<name>A0A5B8M3I1_9MICO</name>
<reference evidence="1 2" key="1">
    <citation type="submission" date="2019-07" db="EMBL/GenBank/DDBJ databases">
        <title>Full genome sequence of Humibacter sp. WJ7-1.</title>
        <authorList>
            <person name="Im W.-T."/>
        </authorList>
    </citation>
    <scope>NUCLEOTIDE SEQUENCE [LARGE SCALE GENOMIC DNA]</scope>
    <source>
        <strain evidence="1 2">WJ7-1</strain>
    </source>
</reference>
<protein>
    <submittedName>
        <fullName evidence="1">Uncharacterized protein</fullName>
    </submittedName>
</protein>
<dbReference type="EMBL" id="CP042305">
    <property type="protein sequence ID" value="QDZ14504.1"/>
    <property type="molecule type" value="Genomic_DNA"/>
</dbReference>
<sequence length="71" mass="8308">MSAETAWDDRAQRDADVELMRELLEQTAEAHGRYEKAELGGVYDEQWPAWYAADLVRRLRERGVELNRSAR</sequence>
<evidence type="ECO:0000313" key="1">
    <source>
        <dbReference type="EMBL" id="QDZ14504.1"/>
    </source>
</evidence>
<dbReference type="KEGG" id="huw:FPZ11_06785"/>
<dbReference type="Proteomes" id="UP000320216">
    <property type="component" value="Chromosome"/>
</dbReference>
<evidence type="ECO:0000313" key="2">
    <source>
        <dbReference type="Proteomes" id="UP000320216"/>
    </source>
</evidence>
<dbReference type="RefSeq" id="WP_146319470.1">
    <property type="nucleotide sequence ID" value="NZ_CP042305.1"/>
</dbReference>
<gene>
    <name evidence="1" type="ORF">FPZ11_06785</name>
</gene>
<proteinExistence type="predicted"/>
<organism evidence="1 2">
    <name type="scientific">Humibacter ginsenosidimutans</name>
    <dbReference type="NCBI Taxonomy" id="2599293"/>
    <lineage>
        <taxon>Bacteria</taxon>
        <taxon>Bacillati</taxon>
        <taxon>Actinomycetota</taxon>
        <taxon>Actinomycetes</taxon>
        <taxon>Micrococcales</taxon>
        <taxon>Microbacteriaceae</taxon>
        <taxon>Humibacter</taxon>
    </lineage>
</organism>
<keyword evidence="2" id="KW-1185">Reference proteome</keyword>
<accession>A0A5B8M3I1</accession>
<dbReference type="OrthoDB" id="5076530at2"/>
<dbReference type="AlphaFoldDB" id="A0A5B8M3I1"/>